<feature type="compositionally biased region" description="Polar residues" evidence="7">
    <location>
        <begin position="23"/>
        <end position="35"/>
    </location>
</feature>
<dbReference type="Gene3D" id="3.40.50.10130">
    <property type="match status" value="1"/>
</dbReference>
<dbReference type="GO" id="GO:0000110">
    <property type="term" value="C:nucleotide-excision repair factor 1 complex"/>
    <property type="evidence" value="ECO:0007669"/>
    <property type="project" value="TreeGrafter"/>
</dbReference>
<protein>
    <recommendedName>
        <fullName evidence="8">ERCC1-like central domain-containing protein</fullName>
    </recommendedName>
</protein>
<dbReference type="HOGENOM" id="CLU_041616_1_1_1"/>
<evidence type="ECO:0000256" key="2">
    <source>
        <dbReference type="ARBA" id="ARBA00008283"/>
    </source>
</evidence>
<dbReference type="OrthoDB" id="10262814at2759"/>
<dbReference type="AlphaFoldDB" id="G9P5N2"/>
<sequence length="398" mass="42931">MDDEDYGADDALLEAMAAVDSGPSASAIKQPTPQIINRPAAGSGSGSGSKSSASANPIVQPTPQIIQQKNLGSTILVSPRQRGNPVLTSIRSIPWEYSDIPADYVVGLTTCVLFLSLKYHRLHPEYIYTRIRNLQGKYNLRILLTLVDIPNHEDSIRELSKTSVVNNVTVILCWSAAEAARYLELYKSYENANFSAIRGQQSTNYADKLVEFVTVPRSLNKSDAVALVANFGSLKNAINAEPEQLSMMGGWGGVKVKRWTAAVEEPFRAKKAAKRGFQSSSAATAGRISRTASANDTGGRSETENPISRAPPTKATPHSSSNYNSPAAGTSDRQSGSAQRPAQFRFLDEDSDDDEDAFEMINREEKQAPQPTGPQPSKESGQLSEGVAAALAKLRQNG</sequence>
<feature type="domain" description="ERCC1-like central" evidence="8">
    <location>
        <begin position="74"/>
        <end position="187"/>
    </location>
</feature>
<name>G9P5N2_HYPAI</name>
<dbReference type="InterPro" id="IPR010994">
    <property type="entry name" value="RuvA_2-like"/>
</dbReference>
<feature type="region of interest" description="Disordered" evidence="7">
    <location>
        <begin position="22"/>
        <end position="57"/>
    </location>
</feature>
<dbReference type="InterPro" id="IPR011335">
    <property type="entry name" value="Restrct_endonuc-II-like"/>
</dbReference>
<evidence type="ECO:0000259" key="8">
    <source>
        <dbReference type="Pfam" id="PF03834"/>
    </source>
</evidence>
<evidence type="ECO:0000313" key="10">
    <source>
        <dbReference type="Proteomes" id="UP000005426"/>
    </source>
</evidence>
<evidence type="ECO:0000256" key="5">
    <source>
        <dbReference type="ARBA" id="ARBA00023204"/>
    </source>
</evidence>
<dbReference type="Proteomes" id="UP000005426">
    <property type="component" value="Unassembled WGS sequence"/>
</dbReference>
<dbReference type="Gene3D" id="1.10.150.20">
    <property type="entry name" value="5' to 3' exonuclease, C-terminal subdomain"/>
    <property type="match status" value="1"/>
</dbReference>
<feature type="compositionally biased region" description="Polar residues" evidence="7">
    <location>
        <begin position="316"/>
        <end position="340"/>
    </location>
</feature>
<dbReference type="NCBIfam" id="TIGR00597">
    <property type="entry name" value="rad10"/>
    <property type="match status" value="1"/>
</dbReference>
<evidence type="ECO:0000256" key="4">
    <source>
        <dbReference type="ARBA" id="ARBA00023125"/>
    </source>
</evidence>
<dbReference type="EMBL" id="ABDG02000027">
    <property type="protein sequence ID" value="EHK40544.1"/>
    <property type="molecule type" value="Genomic_DNA"/>
</dbReference>
<dbReference type="GO" id="GO:0070914">
    <property type="term" value="P:UV-damage excision repair"/>
    <property type="evidence" value="ECO:0007669"/>
    <property type="project" value="TreeGrafter"/>
</dbReference>
<dbReference type="GeneID" id="25783561"/>
<keyword evidence="6" id="KW-0539">Nucleus</keyword>
<organism evidence="9 10">
    <name type="scientific">Hypocrea atroviridis (strain ATCC 20476 / IMI 206040)</name>
    <name type="common">Trichoderma atroviride</name>
    <dbReference type="NCBI Taxonomy" id="452589"/>
    <lineage>
        <taxon>Eukaryota</taxon>
        <taxon>Fungi</taxon>
        <taxon>Dikarya</taxon>
        <taxon>Ascomycota</taxon>
        <taxon>Pezizomycotina</taxon>
        <taxon>Sordariomycetes</taxon>
        <taxon>Hypocreomycetidae</taxon>
        <taxon>Hypocreales</taxon>
        <taxon>Hypocreaceae</taxon>
        <taxon>Trichoderma</taxon>
    </lineage>
</organism>
<keyword evidence="10" id="KW-1185">Reference proteome</keyword>
<dbReference type="GO" id="GO:0003697">
    <property type="term" value="F:single-stranded DNA binding"/>
    <property type="evidence" value="ECO:0007669"/>
    <property type="project" value="TreeGrafter"/>
</dbReference>
<reference evidence="9 10" key="1">
    <citation type="journal article" date="2011" name="Genome Biol.">
        <title>Comparative genome sequence analysis underscores mycoparasitism as the ancestral life style of Trichoderma.</title>
        <authorList>
            <person name="Kubicek C.P."/>
            <person name="Herrera-Estrella A."/>
            <person name="Seidl-Seiboth V."/>
            <person name="Martinez D.A."/>
            <person name="Druzhinina I.S."/>
            <person name="Thon M."/>
            <person name="Zeilinger S."/>
            <person name="Casas-Flores S."/>
            <person name="Horwitz B.A."/>
            <person name="Mukherjee P.K."/>
            <person name="Mukherjee M."/>
            <person name="Kredics L."/>
            <person name="Alcaraz L.D."/>
            <person name="Aerts A."/>
            <person name="Antal Z."/>
            <person name="Atanasova L."/>
            <person name="Cervantes-Badillo M.G."/>
            <person name="Challacombe J."/>
            <person name="Chertkov O."/>
            <person name="McCluskey K."/>
            <person name="Coulpier F."/>
            <person name="Deshpande N."/>
            <person name="von Doehren H."/>
            <person name="Ebbole D.J."/>
            <person name="Esquivel-Naranjo E.U."/>
            <person name="Fekete E."/>
            <person name="Flipphi M."/>
            <person name="Glaser F."/>
            <person name="Gomez-Rodriguez E.Y."/>
            <person name="Gruber S."/>
            <person name="Han C."/>
            <person name="Henrissat B."/>
            <person name="Hermosa R."/>
            <person name="Hernandez-Onate M."/>
            <person name="Karaffa L."/>
            <person name="Kosti I."/>
            <person name="Le Crom S."/>
            <person name="Lindquist E."/>
            <person name="Lucas S."/>
            <person name="Luebeck M."/>
            <person name="Luebeck P.S."/>
            <person name="Margeot A."/>
            <person name="Metz B."/>
            <person name="Misra M."/>
            <person name="Nevalainen H."/>
            <person name="Omann M."/>
            <person name="Packer N."/>
            <person name="Perrone G."/>
            <person name="Uresti-Rivera E.E."/>
            <person name="Salamov A."/>
            <person name="Schmoll M."/>
            <person name="Seiboth B."/>
            <person name="Shapiro H."/>
            <person name="Sukno S."/>
            <person name="Tamayo-Ramos J.A."/>
            <person name="Tisch D."/>
            <person name="Wiest A."/>
            <person name="Wilkinson H.H."/>
            <person name="Zhang M."/>
            <person name="Coutinho P.M."/>
            <person name="Kenerley C.M."/>
            <person name="Monte E."/>
            <person name="Baker S.E."/>
            <person name="Grigoriev I.V."/>
        </authorList>
    </citation>
    <scope>NUCLEOTIDE SEQUENCE [LARGE SCALE GENOMIC DNA]</scope>
    <source>
        <strain evidence="10">ATCC 20476 / IMI 206040</strain>
    </source>
</reference>
<comment type="similarity">
    <text evidence="2">Belongs to the ERCC1/RAD10/SWI10 family.</text>
</comment>
<comment type="subcellular location">
    <subcellularLocation>
        <location evidence="1">Nucleus</location>
    </subcellularLocation>
</comment>
<dbReference type="PANTHER" id="PTHR12749:SF0">
    <property type="entry name" value="DNA EXCISION REPAIR PROTEIN ERCC-1"/>
    <property type="match status" value="1"/>
</dbReference>
<dbReference type="OMA" id="CWSSQEA"/>
<evidence type="ECO:0000256" key="7">
    <source>
        <dbReference type="SAM" id="MobiDB-lite"/>
    </source>
</evidence>
<dbReference type="Pfam" id="PF03834">
    <property type="entry name" value="Rad10"/>
    <property type="match status" value="1"/>
</dbReference>
<dbReference type="GO" id="GO:0006312">
    <property type="term" value="P:mitotic recombination"/>
    <property type="evidence" value="ECO:0007669"/>
    <property type="project" value="TreeGrafter"/>
</dbReference>
<dbReference type="KEGG" id="tatv:25783561"/>
<keyword evidence="5" id="KW-0234">DNA repair</keyword>
<keyword evidence="4" id="KW-0238">DNA-binding</keyword>
<dbReference type="GO" id="GO:0003684">
    <property type="term" value="F:damaged DNA binding"/>
    <property type="evidence" value="ECO:0007669"/>
    <property type="project" value="InterPro"/>
</dbReference>
<feature type="compositionally biased region" description="Polar residues" evidence="7">
    <location>
        <begin position="290"/>
        <end position="306"/>
    </location>
</feature>
<dbReference type="GO" id="GO:0006302">
    <property type="term" value="P:double-strand break repair"/>
    <property type="evidence" value="ECO:0007669"/>
    <property type="project" value="UniProtKB-ARBA"/>
</dbReference>
<gene>
    <name evidence="9" type="ORF">TRIATDRAFT_320874</name>
</gene>
<evidence type="ECO:0000256" key="3">
    <source>
        <dbReference type="ARBA" id="ARBA00022763"/>
    </source>
</evidence>
<dbReference type="CDD" id="cd22325">
    <property type="entry name" value="ERCC1_C-like"/>
    <property type="match status" value="1"/>
</dbReference>
<evidence type="ECO:0000256" key="1">
    <source>
        <dbReference type="ARBA" id="ARBA00004123"/>
    </source>
</evidence>
<comment type="caution">
    <text evidence="9">The sequence shown here is derived from an EMBL/GenBank/DDBJ whole genome shotgun (WGS) entry which is preliminary data.</text>
</comment>
<dbReference type="InterPro" id="IPR047260">
    <property type="entry name" value="ERCC1-like_central_dom"/>
</dbReference>
<feature type="region of interest" description="Disordered" evidence="7">
    <location>
        <begin position="270"/>
        <end position="398"/>
    </location>
</feature>
<dbReference type="STRING" id="452589.G9P5N2"/>
<dbReference type="SUPFAM" id="SSF47781">
    <property type="entry name" value="RuvA domain 2-like"/>
    <property type="match status" value="1"/>
</dbReference>
<feature type="compositionally biased region" description="Low complexity" evidence="7">
    <location>
        <begin position="48"/>
        <end position="57"/>
    </location>
</feature>
<dbReference type="InterPro" id="IPR004579">
    <property type="entry name" value="ERCC1/RAD10/SWI10"/>
</dbReference>
<proteinExistence type="inferred from homology"/>
<dbReference type="FunFam" id="3.40.50.10130:FF:000001">
    <property type="entry name" value="DNA excision repair protein ERCC-1"/>
    <property type="match status" value="1"/>
</dbReference>
<evidence type="ECO:0000313" key="9">
    <source>
        <dbReference type="EMBL" id="EHK40544.1"/>
    </source>
</evidence>
<accession>G9P5N2</accession>
<keyword evidence="3" id="KW-0227">DNA damage</keyword>
<dbReference type="GO" id="GO:0070522">
    <property type="term" value="C:ERCC4-ERCC1 complex"/>
    <property type="evidence" value="ECO:0007669"/>
    <property type="project" value="TreeGrafter"/>
</dbReference>
<dbReference type="SUPFAM" id="SSF52980">
    <property type="entry name" value="Restriction endonuclease-like"/>
    <property type="match status" value="1"/>
</dbReference>
<evidence type="ECO:0000256" key="6">
    <source>
        <dbReference type="ARBA" id="ARBA00023242"/>
    </source>
</evidence>
<dbReference type="PANTHER" id="PTHR12749">
    <property type="entry name" value="EXCISION REPAIR CROSS-COMPLEMENTING 1 ERCC1"/>
    <property type="match status" value="1"/>
</dbReference>
<dbReference type="eggNOG" id="KOG2841">
    <property type="taxonomic scope" value="Eukaryota"/>
</dbReference>
<dbReference type="RefSeq" id="XP_013939020.1">
    <property type="nucleotide sequence ID" value="XM_014083545.1"/>
</dbReference>
<feature type="compositionally biased region" description="Acidic residues" evidence="7">
    <location>
        <begin position="349"/>
        <end position="358"/>
    </location>
</feature>